<protein>
    <submittedName>
        <fullName evidence="2">Uncharacterized protein</fullName>
    </submittedName>
</protein>
<evidence type="ECO:0000313" key="2">
    <source>
        <dbReference type="EMBL" id="RZS77512.1"/>
    </source>
</evidence>
<sequence length="363" mass="36906">MDNHAPDLLSVLRETDPTVTALSGAAVLQAAQHNARRRRAGQALLAAAAGGAIVTGAALASQPGGTTAPGPAAASRAPAAPAPSAGDPSFPPVLQSRSYPAEGPSAAERAAARQLDATWRQARVKFQVVDEQIRVLGTWATPTSPGATALTSGLVTYPATLPALPARMGTLSWQDGSTAALPVIDAATALSELQQPRTTTPCSCRPLVLTDAKLEDIEVDTTRGPAQAPAWTFALPATDAAPGQTLRVAVLAVSQTSVPLTHPSLPPSPHINAARVVSGALTLSFPGFAKDASEQCGEDYTAVVIETPSTVMVTVHRHAGAPAPANASCKYGATRTATATLSAPLGGRPILQLSDGEPLPLKP</sequence>
<evidence type="ECO:0000256" key="1">
    <source>
        <dbReference type="SAM" id="MobiDB-lite"/>
    </source>
</evidence>
<accession>A0A4Q7N7C9</accession>
<evidence type="ECO:0000313" key="3">
    <source>
        <dbReference type="Proteomes" id="UP000293638"/>
    </source>
</evidence>
<dbReference type="Proteomes" id="UP000293638">
    <property type="component" value="Unassembled WGS sequence"/>
</dbReference>
<gene>
    <name evidence="2" type="ORF">EV189_4043</name>
</gene>
<feature type="region of interest" description="Disordered" evidence="1">
    <location>
        <begin position="61"/>
        <end position="106"/>
    </location>
</feature>
<comment type="caution">
    <text evidence="2">The sequence shown here is derived from an EMBL/GenBank/DDBJ whole genome shotgun (WGS) entry which is preliminary data.</text>
</comment>
<feature type="compositionally biased region" description="Low complexity" evidence="1">
    <location>
        <begin position="61"/>
        <end position="88"/>
    </location>
</feature>
<proteinExistence type="predicted"/>
<dbReference type="EMBL" id="SGXD01000013">
    <property type="protein sequence ID" value="RZS77512.1"/>
    <property type="molecule type" value="Genomic_DNA"/>
</dbReference>
<reference evidence="2 3" key="1">
    <citation type="submission" date="2019-02" db="EMBL/GenBank/DDBJ databases">
        <title>Genomic Encyclopedia of Type Strains, Phase IV (KMG-IV): sequencing the most valuable type-strain genomes for metagenomic binning, comparative biology and taxonomic classification.</title>
        <authorList>
            <person name="Goeker M."/>
        </authorList>
    </citation>
    <scope>NUCLEOTIDE SEQUENCE [LARGE SCALE GENOMIC DNA]</scope>
    <source>
        <strain evidence="2 3">DSM 45622</strain>
    </source>
</reference>
<name>A0A4Q7N7C9_9ACTN</name>
<organism evidence="2 3">
    <name type="scientific">Motilibacter rhizosphaerae</name>
    <dbReference type="NCBI Taxonomy" id="598652"/>
    <lineage>
        <taxon>Bacteria</taxon>
        <taxon>Bacillati</taxon>
        <taxon>Actinomycetota</taxon>
        <taxon>Actinomycetes</taxon>
        <taxon>Motilibacterales</taxon>
        <taxon>Motilibacteraceae</taxon>
        <taxon>Motilibacter</taxon>
    </lineage>
</organism>
<keyword evidence="3" id="KW-1185">Reference proteome</keyword>
<dbReference type="AlphaFoldDB" id="A0A4Q7N7C9"/>